<dbReference type="GO" id="GO:0006749">
    <property type="term" value="P:glutathione metabolic process"/>
    <property type="evidence" value="ECO:0007669"/>
    <property type="project" value="TreeGrafter"/>
</dbReference>
<evidence type="ECO:0000256" key="1">
    <source>
        <dbReference type="ARBA" id="ARBA00012452"/>
    </source>
</evidence>
<dbReference type="InterPro" id="IPR036282">
    <property type="entry name" value="Glutathione-S-Trfase_C_sf"/>
</dbReference>
<evidence type="ECO:0000256" key="5">
    <source>
        <dbReference type="ARBA" id="ARBA00078118"/>
    </source>
</evidence>
<dbReference type="SUPFAM" id="SSF47616">
    <property type="entry name" value="GST C-terminal domain-like"/>
    <property type="match status" value="1"/>
</dbReference>
<sequence>MSKRHQASISEKRIVVWEHQQMPMRMRKFFELSFASLARLSTSPATYLTIDAYSELNVELLKSIKQDQLKKDVLLPAREKFLGFITKFLKKNSSGFLVGDSVTWVDLLISEHCATMLTVAPDFLDGYPEVKAHMEKVRAIPNLKKWIETRPSSTF</sequence>
<dbReference type="Pfam" id="PF14497">
    <property type="entry name" value="GST_C_3"/>
    <property type="match status" value="1"/>
</dbReference>
<comment type="similarity">
    <text evidence="3">Belongs to the GST superfamily. Sigma family.</text>
</comment>
<reference evidence="7" key="1">
    <citation type="submission" date="2019-06" db="EMBL/GenBank/DDBJ databases">
        <authorList>
            <person name="Xiong H.J."/>
        </authorList>
    </citation>
    <scope>NUCLEOTIDE SEQUENCE</scope>
</reference>
<dbReference type="PANTHER" id="PTHR11571">
    <property type="entry name" value="GLUTATHIONE S-TRANSFERASE"/>
    <property type="match status" value="1"/>
</dbReference>
<dbReference type="EMBL" id="MN103336">
    <property type="protein sequence ID" value="QHZ99202.1"/>
    <property type="molecule type" value="mRNA"/>
</dbReference>
<dbReference type="GO" id="GO:0005737">
    <property type="term" value="C:cytoplasm"/>
    <property type="evidence" value="ECO:0007669"/>
    <property type="project" value="UniProtKB-ARBA"/>
</dbReference>
<evidence type="ECO:0000256" key="2">
    <source>
        <dbReference type="ARBA" id="ARBA00022679"/>
    </source>
</evidence>
<dbReference type="AlphaFoldDB" id="A0A0D6MD77"/>
<keyword evidence="2 7" id="KW-0808">Transferase</keyword>
<evidence type="ECO:0000256" key="4">
    <source>
        <dbReference type="ARBA" id="ARBA00047960"/>
    </source>
</evidence>
<accession>A0A6C0R5N0</accession>
<dbReference type="PROSITE" id="PS50405">
    <property type="entry name" value="GST_CTER"/>
    <property type="match status" value="1"/>
</dbReference>
<dbReference type="InterPro" id="IPR050213">
    <property type="entry name" value="GST_superfamily"/>
</dbReference>
<dbReference type="CDD" id="cd03192">
    <property type="entry name" value="GST_C_Sigma_like"/>
    <property type="match status" value="1"/>
</dbReference>
<dbReference type="GO" id="GO:0004364">
    <property type="term" value="F:glutathione transferase activity"/>
    <property type="evidence" value="ECO:0007669"/>
    <property type="project" value="UniProtKB-EC"/>
</dbReference>
<feature type="domain" description="GST C-terminal" evidence="6">
    <location>
        <begin position="17"/>
        <end position="155"/>
    </location>
</feature>
<dbReference type="FunFam" id="1.20.1050.10:FF:000031">
    <property type="entry name" value="Glutathione S-Transferase"/>
    <property type="match status" value="1"/>
</dbReference>
<accession>A0A0D6MD77</accession>
<evidence type="ECO:0000313" key="7">
    <source>
        <dbReference type="EMBL" id="QHZ99202.1"/>
    </source>
</evidence>
<dbReference type="SMR" id="A0A0D6MD77"/>
<dbReference type="InterPro" id="IPR010987">
    <property type="entry name" value="Glutathione-S-Trfase_C-like"/>
</dbReference>
<comment type="catalytic activity">
    <reaction evidence="4">
        <text>RX + glutathione = an S-substituted glutathione + a halide anion + H(+)</text>
        <dbReference type="Rhea" id="RHEA:16437"/>
        <dbReference type="ChEBI" id="CHEBI:15378"/>
        <dbReference type="ChEBI" id="CHEBI:16042"/>
        <dbReference type="ChEBI" id="CHEBI:17792"/>
        <dbReference type="ChEBI" id="CHEBI:57925"/>
        <dbReference type="ChEBI" id="CHEBI:90779"/>
        <dbReference type="EC" id="2.5.1.18"/>
    </reaction>
</comment>
<evidence type="ECO:0000259" key="6">
    <source>
        <dbReference type="PROSITE" id="PS50405"/>
    </source>
</evidence>
<dbReference type="PANTHER" id="PTHR11571:SF224">
    <property type="entry name" value="HEMATOPOIETIC PROSTAGLANDIN D SYNTHASE"/>
    <property type="match status" value="1"/>
</dbReference>
<dbReference type="InterPro" id="IPR004046">
    <property type="entry name" value="GST_C"/>
</dbReference>
<dbReference type="EC" id="2.5.1.18" evidence="1"/>
<protein>
    <recommendedName>
        <fullName evidence="1">glutathione transferase</fullName>
        <ecNumber evidence="1">2.5.1.18</ecNumber>
    </recommendedName>
    <alternativeName>
        <fullName evidence="5">GST class-sigma</fullName>
    </alternativeName>
</protein>
<dbReference type="Gene3D" id="1.20.1050.10">
    <property type="match status" value="1"/>
</dbReference>
<proteinExistence type="evidence at transcript level"/>
<evidence type="ECO:0000256" key="3">
    <source>
        <dbReference type="ARBA" id="ARBA00038317"/>
    </source>
</evidence>
<name>A0A0D6MD77_9BILA</name>
<organism evidence="7">
    <name type="scientific">Ancylostoma ceylanicum</name>
    <dbReference type="NCBI Taxonomy" id="53326"/>
    <lineage>
        <taxon>Eukaryota</taxon>
        <taxon>Metazoa</taxon>
        <taxon>Ecdysozoa</taxon>
        <taxon>Nematoda</taxon>
        <taxon>Chromadorea</taxon>
        <taxon>Rhabditida</taxon>
        <taxon>Rhabditina</taxon>
        <taxon>Rhabditomorpha</taxon>
        <taxon>Strongyloidea</taxon>
        <taxon>Ancylostomatidae</taxon>
        <taxon>Ancylostomatinae</taxon>
        <taxon>Ancylostoma</taxon>
    </lineage>
</organism>